<accession>A0ABW4U8N0</accession>
<proteinExistence type="predicted"/>
<protein>
    <submittedName>
        <fullName evidence="1">Uncharacterized protein</fullName>
    </submittedName>
</protein>
<keyword evidence="2" id="KW-1185">Reference proteome</keyword>
<evidence type="ECO:0000313" key="2">
    <source>
        <dbReference type="Proteomes" id="UP001597405"/>
    </source>
</evidence>
<gene>
    <name evidence="1" type="ORF">ACFSOZ_11775</name>
</gene>
<dbReference type="Proteomes" id="UP001597405">
    <property type="component" value="Unassembled WGS sequence"/>
</dbReference>
<reference evidence="2" key="1">
    <citation type="journal article" date="2019" name="Int. J. Syst. Evol. Microbiol.">
        <title>The Global Catalogue of Microorganisms (GCM) 10K type strain sequencing project: providing services to taxonomists for standard genome sequencing and annotation.</title>
        <authorList>
            <consortium name="The Broad Institute Genomics Platform"/>
            <consortium name="The Broad Institute Genome Sequencing Center for Infectious Disease"/>
            <person name="Wu L."/>
            <person name="Ma J."/>
        </authorList>
    </citation>
    <scope>NUCLEOTIDE SEQUENCE [LARGE SCALE GENOMIC DNA]</scope>
    <source>
        <strain evidence="2">CGMCC 1.16225</strain>
    </source>
</reference>
<dbReference type="RefSeq" id="WP_379097578.1">
    <property type="nucleotide sequence ID" value="NZ_JBHUGZ010000007.1"/>
</dbReference>
<sequence length="131" mass="14976">MEVMQALVLTSTQLRDMLTEAAREGASLAVASLRAELHQAPDDATLKKLRAYLADPASLANPQDHWAHSELIRRIQPTARGKPKSTAWFMRFQRETGLNECFTRPSPAYGRRREWSFADIRLAWDAYYRKG</sequence>
<name>A0ABW4U8N0_9HYPH</name>
<evidence type="ECO:0000313" key="1">
    <source>
        <dbReference type="EMBL" id="MFD1983346.1"/>
    </source>
</evidence>
<organism evidence="1 2">
    <name type="scientific">Mesorhizobium newzealandense</name>
    <dbReference type="NCBI Taxonomy" id="1300302"/>
    <lineage>
        <taxon>Bacteria</taxon>
        <taxon>Pseudomonadati</taxon>
        <taxon>Pseudomonadota</taxon>
        <taxon>Alphaproteobacteria</taxon>
        <taxon>Hyphomicrobiales</taxon>
        <taxon>Phyllobacteriaceae</taxon>
        <taxon>Mesorhizobium</taxon>
    </lineage>
</organism>
<dbReference type="EMBL" id="JBHUGZ010000007">
    <property type="protein sequence ID" value="MFD1983346.1"/>
    <property type="molecule type" value="Genomic_DNA"/>
</dbReference>
<comment type="caution">
    <text evidence="1">The sequence shown here is derived from an EMBL/GenBank/DDBJ whole genome shotgun (WGS) entry which is preliminary data.</text>
</comment>